<evidence type="ECO:0000313" key="2">
    <source>
        <dbReference type="EMBL" id="TNN33248.1"/>
    </source>
</evidence>
<dbReference type="Proteomes" id="UP000314294">
    <property type="component" value="Unassembled WGS sequence"/>
</dbReference>
<sequence>MSPACSSLSTGNSNGWRVEGGGQHVLQGPVGLLTGPLALWPTAHAVTLCTWEPPPLLMFYPSAFVSLTCSTLVCLLFSRQHKTGQSCSLPVKLA</sequence>
<organism evidence="2 3">
    <name type="scientific">Liparis tanakae</name>
    <name type="common">Tanaka's snailfish</name>
    <dbReference type="NCBI Taxonomy" id="230148"/>
    <lineage>
        <taxon>Eukaryota</taxon>
        <taxon>Metazoa</taxon>
        <taxon>Chordata</taxon>
        <taxon>Craniata</taxon>
        <taxon>Vertebrata</taxon>
        <taxon>Euteleostomi</taxon>
        <taxon>Actinopterygii</taxon>
        <taxon>Neopterygii</taxon>
        <taxon>Teleostei</taxon>
        <taxon>Neoteleostei</taxon>
        <taxon>Acanthomorphata</taxon>
        <taxon>Eupercaria</taxon>
        <taxon>Perciformes</taxon>
        <taxon>Cottioidei</taxon>
        <taxon>Cottales</taxon>
        <taxon>Liparidae</taxon>
        <taxon>Liparis</taxon>
    </lineage>
</organism>
<protein>
    <submittedName>
        <fullName evidence="2">Uncharacterized protein</fullName>
    </submittedName>
</protein>
<feature type="transmembrane region" description="Helical" evidence="1">
    <location>
        <begin position="57"/>
        <end position="77"/>
    </location>
</feature>
<name>A0A4Z2EWR9_9TELE</name>
<keyword evidence="3" id="KW-1185">Reference proteome</keyword>
<keyword evidence="1" id="KW-1133">Transmembrane helix</keyword>
<comment type="caution">
    <text evidence="2">The sequence shown here is derived from an EMBL/GenBank/DDBJ whole genome shotgun (WGS) entry which is preliminary data.</text>
</comment>
<gene>
    <name evidence="2" type="ORF">EYF80_056588</name>
</gene>
<reference evidence="2 3" key="1">
    <citation type="submission" date="2019-03" db="EMBL/GenBank/DDBJ databases">
        <title>First draft genome of Liparis tanakae, snailfish: a comprehensive survey of snailfish specific genes.</title>
        <authorList>
            <person name="Kim W."/>
            <person name="Song I."/>
            <person name="Jeong J.-H."/>
            <person name="Kim D."/>
            <person name="Kim S."/>
            <person name="Ryu S."/>
            <person name="Song J.Y."/>
            <person name="Lee S.K."/>
        </authorList>
    </citation>
    <scope>NUCLEOTIDE SEQUENCE [LARGE SCALE GENOMIC DNA]</scope>
    <source>
        <tissue evidence="2">Muscle</tissue>
    </source>
</reference>
<keyword evidence="1" id="KW-0812">Transmembrane</keyword>
<dbReference type="EMBL" id="SRLO01002299">
    <property type="protein sequence ID" value="TNN33248.1"/>
    <property type="molecule type" value="Genomic_DNA"/>
</dbReference>
<evidence type="ECO:0000313" key="3">
    <source>
        <dbReference type="Proteomes" id="UP000314294"/>
    </source>
</evidence>
<dbReference type="AlphaFoldDB" id="A0A4Z2EWR9"/>
<evidence type="ECO:0000256" key="1">
    <source>
        <dbReference type="SAM" id="Phobius"/>
    </source>
</evidence>
<proteinExistence type="predicted"/>
<accession>A0A4Z2EWR9</accession>
<keyword evidence="1" id="KW-0472">Membrane</keyword>